<evidence type="ECO:0000313" key="4">
    <source>
        <dbReference type="Proteomes" id="UP000509579"/>
    </source>
</evidence>
<dbReference type="InterPro" id="IPR005064">
    <property type="entry name" value="BUG"/>
</dbReference>
<dbReference type="SUPFAM" id="SSF53850">
    <property type="entry name" value="Periplasmic binding protein-like II"/>
    <property type="match status" value="1"/>
</dbReference>
<dbReference type="InterPro" id="IPR006311">
    <property type="entry name" value="TAT_signal"/>
</dbReference>
<dbReference type="CDD" id="cd13578">
    <property type="entry name" value="PBP2_Bug27"/>
    <property type="match status" value="1"/>
</dbReference>
<dbReference type="Gene3D" id="3.40.190.10">
    <property type="entry name" value="Periplasmic binding protein-like II"/>
    <property type="match status" value="1"/>
</dbReference>
<dbReference type="PANTHER" id="PTHR42928">
    <property type="entry name" value="TRICARBOXYLATE-BINDING PROTEIN"/>
    <property type="match status" value="1"/>
</dbReference>
<dbReference type="InterPro" id="IPR042100">
    <property type="entry name" value="Bug_dom1"/>
</dbReference>
<reference evidence="3 4" key="1">
    <citation type="submission" date="2020-06" db="EMBL/GenBank/DDBJ databases">
        <title>Acidovorax antarctica sp. nov., isolated from Corinth ice sheet soil, Antarctic Fields Peninsula.</title>
        <authorList>
            <person name="Xu Q."/>
            <person name="Peng F."/>
        </authorList>
    </citation>
    <scope>NUCLEOTIDE SEQUENCE [LARGE SCALE GENOMIC DNA]</scope>
    <source>
        <strain evidence="3 4">16-35-5</strain>
        <plasmid evidence="3 4">unnamed1</plasmid>
    </source>
</reference>
<accession>A0A6N1XCE9</accession>
<name>A0A6N1XCE9_9BURK</name>
<dbReference type="PIRSF" id="PIRSF017082">
    <property type="entry name" value="YflP"/>
    <property type="match status" value="1"/>
</dbReference>
<keyword evidence="2" id="KW-0732">Signal</keyword>
<dbReference type="PANTHER" id="PTHR42928:SF5">
    <property type="entry name" value="BLR1237 PROTEIN"/>
    <property type="match status" value="1"/>
</dbReference>
<feature type="chain" id="PRO_5026669200" evidence="2">
    <location>
        <begin position="32"/>
        <end position="332"/>
    </location>
</feature>
<dbReference type="AlphaFoldDB" id="A0A6N1XCE9"/>
<protein>
    <submittedName>
        <fullName evidence="3">Tripartite tricarboxylate transporter substrate binding protein</fullName>
    </submittedName>
</protein>
<proteinExistence type="inferred from homology"/>
<comment type="similarity">
    <text evidence="1">Belongs to the UPF0065 (bug) family.</text>
</comment>
<evidence type="ECO:0000256" key="2">
    <source>
        <dbReference type="SAM" id="SignalP"/>
    </source>
</evidence>
<evidence type="ECO:0000313" key="3">
    <source>
        <dbReference type="EMBL" id="QKV55550.1"/>
    </source>
</evidence>
<geneLocation type="plasmid" evidence="3 4">
    <name>unnamed1</name>
</geneLocation>
<evidence type="ECO:0000256" key="1">
    <source>
        <dbReference type="ARBA" id="ARBA00006987"/>
    </source>
</evidence>
<keyword evidence="4" id="KW-1185">Reference proteome</keyword>
<dbReference type="RefSeq" id="WP_175506336.1">
    <property type="nucleotide sequence ID" value="NZ_CP054841.1"/>
</dbReference>
<dbReference type="Pfam" id="PF03401">
    <property type="entry name" value="TctC"/>
    <property type="match status" value="1"/>
</dbReference>
<gene>
    <name evidence="3" type="ORF">HUK68_21815</name>
</gene>
<dbReference type="KEGG" id="aant:HUK68_21815"/>
<sequence>MRKNIPGRRALLLKAAAAAAAAHWPVTPALAADAWPERSITYIVPFTPGGATDILGRLYSQALAQSLKVPVVVENIGGTGGSLGSAKAARAKPDGYTLVGGTISSHAINISIYPSVGYDPVKSFEPVILSGTLPNVMLVRADGPFKTLDDVIAAGKKPGSRISYGSAGVGSSQHLTGALFALETGTELLHVPYKGSGPALQALMSGEIDLLFDNITPGIPFVNAGRLRALGVTSLQESRSLPGVKPLAQQGLAGFEVLSWQAVFAPAGTPAPIIDKLHRHMAATLKQPEVQEKLAALGLDVSGAGPQALRALQRREVAKWAEVARRAQVKLD</sequence>
<keyword evidence="3" id="KW-0614">Plasmid</keyword>
<feature type="signal peptide" evidence="2">
    <location>
        <begin position="1"/>
        <end position="31"/>
    </location>
</feature>
<dbReference type="PROSITE" id="PS51318">
    <property type="entry name" value="TAT"/>
    <property type="match status" value="1"/>
</dbReference>
<dbReference type="Proteomes" id="UP000509579">
    <property type="component" value="Plasmid unnamed1"/>
</dbReference>
<dbReference type="EMBL" id="CP054841">
    <property type="protein sequence ID" value="QKV55550.1"/>
    <property type="molecule type" value="Genomic_DNA"/>
</dbReference>
<organism evidence="3 4">
    <name type="scientific">Comamonas antarctica</name>
    <dbReference type="NCBI Taxonomy" id="2743470"/>
    <lineage>
        <taxon>Bacteria</taxon>
        <taxon>Pseudomonadati</taxon>
        <taxon>Pseudomonadota</taxon>
        <taxon>Betaproteobacteria</taxon>
        <taxon>Burkholderiales</taxon>
        <taxon>Comamonadaceae</taxon>
        <taxon>Comamonas</taxon>
    </lineage>
</organism>
<dbReference type="Gene3D" id="3.40.190.150">
    <property type="entry name" value="Bordetella uptake gene, domain 1"/>
    <property type="match status" value="1"/>
</dbReference>